<evidence type="ECO:0000256" key="12">
    <source>
        <dbReference type="ARBA" id="ARBA00023180"/>
    </source>
</evidence>
<dbReference type="FunCoup" id="A0A803KCW8">
    <property type="interactions" value="242"/>
</dbReference>
<keyword evidence="8 17" id="KW-1133">Transmembrane helix</keyword>
<evidence type="ECO:0000256" key="9">
    <source>
        <dbReference type="ARBA" id="ARBA00023030"/>
    </source>
</evidence>
<keyword evidence="7 17" id="KW-0812">Transmembrane</keyword>
<dbReference type="PANTHER" id="PTHR10740:SF15">
    <property type="entry name" value="EGF-LIKE DOMAIN-CONTAINING PROTEIN"/>
    <property type="match status" value="1"/>
</dbReference>
<feature type="domain" description="EGF-like" evidence="18">
    <location>
        <begin position="43"/>
        <end position="84"/>
    </location>
</feature>
<dbReference type="AlphaFoldDB" id="A0A803KCW8"/>
<sequence length="137" mass="15426">MVLVLKAAACSSPPFLSARFFFTRRLSSYPSLDICLYNMTTGHGEPCDTNQGLFCLNGGVCYMIPSVSSPFCRCVGIYTGVRCEGILLSSEKTQPQSDSFIHFFMLAIFLGLLFLGLIYCLYRNYRRKLNNQSEEEL</sequence>
<protein>
    <recommendedName>
        <fullName evidence="15">Pro-neuregulin-4, membrane-bound isoform</fullName>
    </recommendedName>
</protein>
<keyword evidence="10 17" id="KW-0472">Membrane</keyword>
<evidence type="ECO:0000256" key="3">
    <source>
        <dbReference type="ARBA" id="ARBA00008216"/>
    </source>
</evidence>
<feature type="disulfide bond" evidence="16">
    <location>
        <begin position="55"/>
        <end position="72"/>
    </location>
</feature>
<dbReference type="InParanoid" id="A0A803KCW8"/>
<evidence type="ECO:0000256" key="11">
    <source>
        <dbReference type="ARBA" id="ARBA00023157"/>
    </source>
</evidence>
<evidence type="ECO:0000256" key="14">
    <source>
        <dbReference type="ARBA" id="ARBA00063299"/>
    </source>
</evidence>
<accession>A0A803KCW8</accession>
<reference evidence="19" key="2">
    <citation type="submission" date="2021-03" db="UniProtKB">
        <authorList>
            <consortium name="Ensembl"/>
        </authorList>
    </citation>
    <scope>IDENTIFICATION</scope>
</reference>
<keyword evidence="9" id="KW-0339">Growth factor</keyword>
<evidence type="ECO:0000256" key="2">
    <source>
        <dbReference type="ARBA" id="ARBA00004613"/>
    </source>
</evidence>
<dbReference type="PROSITE" id="PS50026">
    <property type="entry name" value="EGF_3"/>
    <property type="match status" value="1"/>
</dbReference>
<dbReference type="InterPro" id="IPR000742">
    <property type="entry name" value="EGF"/>
</dbReference>
<evidence type="ECO:0000256" key="17">
    <source>
        <dbReference type="SAM" id="Phobius"/>
    </source>
</evidence>
<comment type="function">
    <text evidence="13">Low affinity ligand for the ERBB4 tyrosine kinase receptor. Concomitantly recruits ERBB1 and ERBB2 coreceptors, resulting in ligand-stimulated tyrosine phosphorylation and activation of the ERBB receptors. Does not bind to the ERBB1, ERBB2 and ERBB3 receptors.</text>
</comment>
<evidence type="ECO:0000256" key="13">
    <source>
        <dbReference type="ARBA" id="ARBA00054375"/>
    </source>
</evidence>
<reference evidence="19" key="1">
    <citation type="journal article" date="2010" name="Science">
        <title>The genome of the Western clawed frog Xenopus tropicalis.</title>
        <authorList>
            <person name="Hellsten U."/>
            <person name="Harland R.M."/>
            <person name="Gilchrist M.J."/>
            <person name="Hendrix D."/>
            <person name="Jurka J."/>
            <person name="Kapitonov V."/>
            <person name="Ovcharenko I."/>
            <person name="Putnam N.H."/>
            <person name="Shu S."/>
            <person name="Taher L."/>
            <person name="Blitz I.L."/>
            <person name="Blumberg B."/>
            <person name="Dichmann D.S."/>
            <person name="Dubchak I."/>
            <person name="Amaya E."/>
            <person name="Detter J.C."/>
            <person name="Fletcher R."/>
            <person name="Gerhard D.S."/>
            <person name="Goodstein D."/>
            <person name="Graves T."/>
            <person name="Grigoriev I.V."/>
            <person name="Grimwood J."/>
            <person name="Kawashima T."/>
            <person name="Lindquist E."/>
            <person name="Lucas S.M."/>
            <person name="Mead P.E."/>
            <person name="Mitros T."/>
            <person name="Ogino H."/>
            <person name="Ohta Y."/>
            <person name="Poliakov A.V."/>
            <person name="Pollet N."/>
            <person name="Robert J."/>
            <person name="Salamov A."/>
            <person name="Sater A.K."/>
            <person name="Schmutz J."/>
            <person name="Terry A."/>
            <person name="Vize P.D."/>
            <person name="Warren W.C."/>
            <person name="Wells D."/>
            <person name="Wills A."/>
            <person name="Wilson R.K."/>
            <person name="Zimmerman L.B."/>
            <person name="Zorn A.M."/>
            <person name="Grainger R."/>
            <person name="Grammer T."/>
            <person name="Khokha M.K."/>
            <person name="Richardson P.M."/>
            <person name="Rokhsar D.S."/>
        </authorList>
    </citation>
    <scope>NUCLEOTIDE SEQUENCE [LARGE SCALE GENOMIC DNA]</scope>
    <source>
        <strain evidence="19">Nigerian</strain>
    </source>
</reference>
<organism evidence="19">
    <name type="scientific">Xenopus tropicalis</name>
    <name type="common">Western clawed frog</name>
    <name type="synonym">Silurana tropicalis</name>
    <dbReference type="NCBI Taxonomy" id="8364"/>
    <lineage>
        <taxon>Eukaryota</taxon>
        <taxon>Metazoa</taxon>
        <taxon>Chordata</taxon>
        <taxon>Craniata</taxon>
        <taxon>Vertebrata</taxon>
        <taxon>Euteleostomi</taxon>
        <taxon>Amphibia</taxon>
        <taxon>Batrachia</taxon>
        <taxon>Anura</taxon>
        <taxon>Pipoidea</taxon>
        <taxon>Pipidae</taxon>
        <taxon>Xenopodinae</taxon>
        <taxon>Xenopus</taxon>
        <taxon>Silurana</taxon>
    </lineage>
</organism>
<feature type="transmembrane region" description="Helical" evidence="17">
    <location>
        <begin position="100"/>
        <end position="122"/>
    </location>
</feature>
<keyword evidence="4" id="KW-1003">Cell membrane</keyword>
<evidence type="ECO:0000259" key="18">
    <source>
        <dbReference type="PROSITE" id="PS50026"/>
    </source>
</evidence>
<evidence type="ECO:0000256" key="7">
    <source>
        <dbReference type="ARBA" id="ARBA00022692"/>
    </source>
</evidence>
<dbReference type="SUPFAM" id="SSF57196">
    <property type="entry name" value="EGF/Laminin"/>
    <property type="match status" value="1"/>
</dbReference>
<keyword evidence="5" id="KW-0964">Secreted</keyword>
<evidence type="ECO:0000313" key="19">
    <source>
        <dbReference type="Ensembl" id="ENSXETP00000118236"/>
    </source>
</evidence>
<keyword evidence="11 16" id="KW-1015">Disulfide bond</keyword>
<feature type="disulfide bond" evidence="16">
    <location>
        <begin position="74"/>
        <end position="83"/>
    </location>
</feature>
<dbReference type="Ensembl" id="ENSXETT00000110480">
    <property type="protein sequence ID" value="ENSXETP00000118236"/>
    <property type="gene ID" value="ENSXETG00000043936"/>
</dbReference>
<evidence type="ECO:0000256" key="5">
    <source>
        <dbReference type="ARBA" id="ARBA00022525"/>
    </source>
</evidence>
<evidence type="ECO:0000256" key="6">
    <source>
        <dbReference type="ARBA" id="ARBA00022536"/>
    </source>
</evidence>
<evidence type="ECO:0000256" key="8">
    <source>
        <dbReference type="ARBA" id="ARBA00022989"/>
    </source>
</evidence>
<dbReference type="GO" id="GO:0008083">
    <property type="term" value="F:growth factor activity"/>
    <property type="evidence" value="ECO:0007669"/>
    <property type="project" value="UniProtKB-KW"/>
</dbReference>
<evidence type="ECO:0000256" key="4">
    <source>
        <dbReference type="ARBA" id="ARBA00022475"/>
    </source>
</evidence>
<evidence type="ECO:0000256" key="1">
    <source>
        <dbReference type="ARBA" id="ARBA00004251"/>
    </source>
</evidence>
<proteinExistence type="inferred from homology"/>
<dbReference type="PROSITE" id="PS00022">
    <property type="entry name" value="EGF_1"/>
    <property type="match status" value="1"/>
</dbReference>
<comment type="caution">
    <text evidence="16">Lacks conserved residue(s) required for the propagation of feature annotation.</text>
</comment>
<evidence type="ECO:0000256" key="15">
    <source>
        <dbReference type="ARBA" id="ARBA00073762"/>
    </source>
</evidence>
<evidence type="ECO:0000256" key="10">
    <source>
        <dbReference type="ARBA" id="ARBA00023136"/>
    </source>
</evidence>
<evidence type="ECO:0000256" key="16">
    <source>
        <dbReference type="PROSITE-ProRule" id="PRU00076"/>
    </source>
</evidence>
<name>A0A803KCW8_XENTR</name>
<keyword evidence="12" id="KW-0325">Glycoprotein</keyword>
<dbReference type="PANTHER" id="PTHR10740">
    <property type="entry name" value="TRANSFORMING GROWTH FACTOR ALPHA"/>
    <property type="match status" value="1"/>
</dbReference>
<dbReference type="FunFam" id="2.10.25.10:FF:000356">
    <property type="entry name" value="pro-neuregulin-4, membrane-bound isoform"/>
    <property type="match status" value="1"/>
</dbReference>
<keyword evidence="6 16" id="KW-0245">EGF-like domain</keyword>
<dbReference type="GeneTree" id="ENSGT01150000288148"/>
<comment type="similarity">
    <text evidence="3">Belongs to the neuregulin family.</text>
</comment>
<dbReference type="Gene3D" id="2.10.25.10">
    <property type="entry name" value="Laminin"/>
    <property type="match status" value="1"/>
</dbReference>
<comment type="subcellular location">
    <subcellularLocation>
        <location evidence="1">Cell membrane</location>
        <topology evidence="1">Single-pass type I membrane protein</topology>
    </subcellularLocation>
    <subcellularLocation>
        <location evidence="2">Secreted</location>
    </subcellularLocation>
</comment>
<dbReference type="GO" id="GO:0005576">
    <property type="term" value="C:extracellular region"/>
    <property type="evidence" value="ECO:0007669"/>
    <property type="project" value="UniProtKB-SubCell"/>
</dbReference>
<dbReference type="GO" id="GO:0005886">
    <property type="term" value="C:plasma membrane"/>
    <property type="evidence" value="ECO:0007669"/>
    <property type="project" value="UniProtKB-SubCell"/>
</dbReference>
<comment type="subunit">
    <text evidence="14">Interacts with ERBB4.</text>
</comment>